<gene>
    <name evidence="1" type="ORF">NCTC9695_00133</name>
</gene>
<evidence type="ECO:0000313" key="1">
    <source>
        <dbReference type="EMBL" id="VEB39748.1"/>
    </source>
</evidence>
<sequence length="42" mass="4783">MPRSARNEQLMARFNAGLARLRADGTLERFRLDLYRGSGMGQ</sequence>
<dbReference type="Proteomes" id="UP000275777">
    <property type="component" value="Chromosome"/>
</dbReference>
<proteinExistence type="predicted"/>
<protein>
    <submittedName>
        <fullName evidence="1">Uncharacterized protein</fullName>
    </submittedName>
</protein>
<accession>A0A447T4D0</accession>
<reference evidence="1 2" key="1">
    <citation type="submission" date="2018-12" db="EMBL/GenBank/DDBJ databases">
        <authorList>
            <consortium name="Pathogen Informatics"/>
        </authorList>
    </citation>
    <scope>NUCLEOTIDE SEQUENCE [LARGE SCALE GENOMIC DNA]</scope>
    <source>
        <strain evidence="1 2">NCTC9695</strain>
    </source>
</reference>
<evidence type="ECO:0000313" key="2">
    <source>
        <dbReference type="Proteomes" id="UP000275777"/>
    </source>
</evidence>
<name>A0A447T4D0_CHRVL</name>
<dbReference type="EMBL" id="LR134182">
    <property type="protein sequence ID" value="VEB39748.1"/>
    <property type="molecule type" value="Genomic_DNA"/>
</dbReference>
<dbReference type="AlphaFoldDB" id="A0A447T4D0"/>
<organism evidence="1 2">
    <name type="scientific">Chromobacterium violaceum</name>
    <dbReference type="NCBI Taxonomy" id="536"/>
    <lineage>
        <taxon>Bacteria</taxon>
        <taxon>Pseudomonadati</taxon>
        <taxon>Pseudomonadota</taxon>
        <taxon>Betaproteobacteria</taxon>
        <taxon>Neisseriales</taxon>
        <taxon>Chromobacteriaceae</taxon>
        <taxon>Chromobacterium</taxon>
    </lineage>
</organism>